<name>A0ABV8XPW4_9DEIO</name>
<evidence type="ECO:0000256" key="2">
    <source>
        <dbReference type="ARBA" id="ARBA00022723"/>
    </source>
</evidence>
<dbReference type="InterPro" id="IPR023214">
    <property type="entry name" value="HAD_sf"/>
</dbReference>
<evidence type="ECO:0000256" key="1">
    <source>
        <dbReference type="ARBA" id="ARBA00001946"/>
    </source>
</evidence>
<evidence type="ECO:0000313" key="6">
    <source>
        <dbReference type="Proteomes" id="UP001595998"/>
    </source>
</evidence>
<dbReference type="SFLD" id="SFLDG01129">
    <property type="entry name" value="C1.5:_HAD__Beta-PGM__Phosphata"/>
    <property type="match status" value="1"/>
</dbReference>
<sequence>MFDLNGTLHDRTATLRHWLADPVRRFGLPAGYVQRFLEEDDYGYRSKRVVFPRLIQEFGLSVTYEELYNDDHRALYYARAMPDAQAVLIALRHRGQRLGIVINGWTQAEQTCAERCGLMALGDDLVISRAVGYAKPDHRIFELAMKRLGATPETTWFVGDSPRNDILGALGNVRPDWVLNGLLALLHLPGGVLERPASSPGENADSPGSGLG</sequence>
<dbReference type="PANTHER" id="PTHR46470">
    <property type="entry name" value="N-ACYLNEURAMINATE-9-PHOSPHATASE"/>
    <property type="match status" value="1"/>
</dbReference>
<dbReference type="SFLD" id="SFLDS00003">
    <property type="entry name" value="Haloacid_Dehalogenase"/>
    <property type="match status" value="1"/>
</dbReference>
<gene>
    <name evidence="5" type="ORF">ACFOZ9_15230</name>
</gene>
<evidence type="ECO:0000313" key="5">
    <source>
        <dbReference type="EMBL" id="MFC4427570.1"/>
    </source>
</evidence>
<dbReference type="EMBL" id="JBHSEH010000022">
    <property type="protein sequence ID" value="MFC4427570.1"/>
    <property type="molecule type" value="Genomic_DNA"/>
</dbReference>
<dbReference type="PRINTS" id="PR00413">
    <property type="entry name" value="HADHALOGNASE"/>
</dbReference>
<dbReference type="Gene3D" id="3.40.50.1000">
    <property type="entry name" value="HAD superfamily/HAD-like"/>
    <property type="match status" value="1"/>
</dbReference>
<keyword evidence="3 5" id="KW-0378">Hydrolase</keyword>
<accession>A0ABV8XPW4</accession>
<comment type="caution">
    <text evidence="5">The sequence shown here is derived from an EMBL/GenBank/DDBJ whole genome shotgun (WGS) entry which is preliminary data.</text>
</comment>
<dbReference type="Pfam" id="PF00702">
    <property type="entry name" value="Hydrolase"/>
    <property type="match status" value="1"/>
</dbReference>
<keyword evidence="6" id="KW-1185">Reference proteome</keyword>
<organism evidence="5 6">
    <name type="scientific">Deinococcus navajonensis</name>
    <dbReference type="NCBI Taxonomy" id="309884"/>
    <lineage>
        <taxon>Bacteria</taxon>
        <taxon>Thermotogati</taxon>
        <taxon>Deinococcota</taxon>
        <taxon>Deinococci</taxon>
        <taxon>Deinococcales</taxon>
        <taxon>Deinococcaceae</taxon>
        <taxon>Deinococcus</taxon>
    </lineage>
</organism>
<protein>
    <submittedName>
        <fullName evidence="5">HAD family hydrolase</fullName>
        <ecNumber evidence="5">3.1.3.-</ecNumber>
    </submittedName>
</protein>
<dbReference type="RefSeq" id="WP_380041257.1">
    <property type="nucleotide sequence ID" value="NZ_JBHSEH010000022.1"/>
</dbReference>
<evidence type="ECO:0000256" key="4">
    <source>
        <dbReference type="ARBA" id="ARBA00022842"/>
    </source>
</evidence>
<dbReference type="Proteomes" id="UP001595998">
    <property type="component" value="Unassembled WGS sequence"/>
</dbReference>
<dbReference type="InterPro" id="IPR036412">
    <property type="entry name" value="HAD-like_sf"/>
</dbReference>
<dbReference type="NCBIfam" id="TIGR01549">
    <property type="entry name" value="HAD-SF-IA-v1"/>
    <property type="match status" value="1"/>
</dbReference>
<dbReference type="NCBIfam" id="TIGR01509">
    <property type="entry name" value="HAD-SF-IA-v3"/>
    <property type="match status" value="1"/>
</dbReference>
<keyword evidence="2" id="KW-0479">Metal-binding</keyword>
<dbReference type="Gene3D" id="1.10.150.520">
    <property type="match status" value="1"/>
</dbReference>
<dbReference type="GO" id="GO:0016787">
    <property type="term" value="F:hydrolase activity"/>
    <property type="evidence" value="ECO:0007669"/>
    <property type="project" value="UniProtKB-KW"/>
</dbReference>
<dbReference type="EC" id="3.1.3.-" evidence="5"/>
<proteinExistence type="predicted"/>
<keyword evidence="4" id="KW-0460">Magnesium</keyword>
<dbReference type="InterPro" id="IPR006439">
    <property type="entry name" value="HAD-SF_hydro_IA"/>
</dbReference>
<dbReference type="PANTHER" id="PTHR46470:SF2">
    <property type="entry name" value="GLYCERALDEHYDE 3-PHOSPHATE PHOSPHATASE"/>
    <property type="match status" value="1"/>
</dbReference>
<dbReference type="InterPro" id="IPR051400">
    <property type="entry name" value="HAD-like_hydrolase"/>
</dbReference>
<reference evidence="6" key="1">
    <citation type="journal article" date="2019" name="Int. J. Syst. Evol. Microbiol.">
        <title>The Global Catalogue of Microorganisms (GCM) 10K type strain sequencing project: providing services to taxonomists for standard genome sequencing and annotation.</title>
        <authorList>
            <consortium name="The Broad Institute Genomics Platform"/>
            <consortium name="The Broad Institute Genome Sequencing Center for Infectious Disease"/>
            <person name="Wu L."/>
            <person name="Ma J."/>
        </authorList>
    </citation>
    <scope>NUCLEOTIDE SEQUENCE [LARGE SCALE GENOMIC DNA]</scope>
    <source>
        <strain evidence="6">CCUG 56029</strain>
    </source>
</reference>
<evidence type="ECO:0000256" key="3">
    <source>
        <dbReference type="ARBA" id="ARBA00022801"/>
    </source>
</evidence>
<dbReference type="SUPFAM" id="SSF56784">
    <property type="entry name" value="HAD-like"/>
    <property type="match status" value="1"/>
</dbReference>
<comment type="cofactor">
    <cofactor evidence="1">
        <name>Mg(2+)</name>
        <dbReference type="ChEBI" id="CHEBI:18420"/>
    </cofactor>
</comment>